<evidence type="ECO:0008006" key="3">
    <source>
        <dbReference type="Google" id="ProtNLM"/>
    </source>
</evidence>
<dbReference type="EMBL" id="FNEB01000008">
    <property type="protein sequence ID" value="SDJ10321.1"/>
    <property type="molecule type" value="Genomic_DNA"/>
</dbReference>
<name>A0A1G8R056_9RHOB</name>
<organism evidence="1 2">
    <name type="scientific">Lutimaribacter saemankumensis</name>
    <dbReference type="NCBI Taxonomy" id="490829"/>
    <lineage>
        <taxon>Bacteria</taxon>
        <taxon>Pseudomonadati</taxon>
        <taxon>Pseudomonadota</taxon>
        <taxon>Alphaproteobacteria</taxon>
        <taxon>Rhodobacterales</taxon>
        <taxon>Roseobacteraceae</taxon>
        <taxon>Lutimaribacter</taxon>
    </lineage>
</organism>
<dbReference type="OrthoDB" id="453470at2"/>
<protein>
    <recommendedName>
        <fullName evidence="3">Sulfotransferase domain-containing protein</fullName>
    </recommendedName>
</protein>
<evidence type="ECO:0000313" key="1">
    <source>
        <dbReference type="EMBL" id="SDJ10321.1"/>
    </source>
</evidence>
<dbReference type="RefSeq" id="WP_139170538.1">
    <property type="nucleotide sequence ID" value="NZ_FNEB01000008.1"/>
</dbReference>
<dbReference type="Proteomes" id="UP000199340">
    <property type="component" value="Unassembled WGS sequence"/>
</dbReference>
<accession>A0A1G8R056</accession>
<evidence type="ECO:0000313" key="2">
    <source>
        <dbReference type="Proteomes" id="UP000199340"/>
    </source>
</evidence>
<dbReference type="InterPro" id="IPR027417">
    <property type="entry name" value="P-loop_NTPase"/>
</dbReference>
<dbReference type="AlphaFoldDB" id="A0A1G8R056"/>
<reference evidence="1 2" key="1">
    <citation type="submission" date="2016-10" db="EMBL/GenBank/DDBJ databases">
        <authorList>
            <person name="de Groot N.N."/>
        </authorList>
    </citation>
    <scope>NUCLEOTIDE SEQUENCE [LARGE SCALE GENOMIC DNA]</scope>
    <source>
        <strain evidence="1 2">DSM 28010</strain>
    </source>
</reference>
<sequence>MIRLKESIKQVPPLYNALKTLHSYEKRLALNFTEKAISNFSNYEILVVFGMRRSGNHFIINWILEQVYGSSVFFNNINPEKHPYSAYFSESRIRLMNKSPRIVLSYEDVSEERLMSGPLLKFLSCREKAHGAQVRFALILRDPLNLFASRMQKWPENFECNSDIKAQVKMYLSHVTISKRERMTLDGTPVVPVYYNKMLFDHNERRDVARKLGINIGDKGMDAVAKYGHGSSFDGVDKTAAALRSDVSKRWTAFRSDPRFKKIIENNEIQSIARNMFSIDC</sequence>
<proteinExistence type="predicted"/>
<gene>
    <name evidence="1" type="ORF">SAMN05421850_108168</name>
</gene>
<keyword evidence="2" id="KW-1185">Reference proteome</keyword>
<dbReference type="SUPFAM" id="SSF52540">
    <property type="entry name" value="P-loop containing nucleoside triphosphate hydrolases"/>
    <property type="match status" value="1"/>
</dbReference>